<gene>
    <name evidence="1" type="ORF">S03H2_54881</name>
</gene>
<feature type="non-terminal residue" evidence="1">
    <location>
        <position position="1"/>
    </location>
</feature>
<dbReference type="AlphaFoldDB" id="X1HL99"/>
<name>X1HL99_9ZZZZ</name>
<protein>
    <submittedName>
        <fullName evidence="1">Uncharacterized protein</fullName>
    </submittedName>
</protein>
<evidence type="ECO:0000313" key="1">
    <source>
        <dbReference type="EMBL" id="GAH70257.1"/>
    </source>
</evidence>
<proteinExistence type="predicted"/>
<dbReference type="EMBL" id="BARU01035020">
    <property type="protein sequence ID" value="GAH70257.1"/>
    <property type="molecule type" value="Genomic_DNA"/>
</dbReference>
<comment type="caution">
    <text evidence="1">The sequence shown here is derived from an EMBL/GenBank/DDBJ whole genome shotgun (WGS) entry which is preliminary data.</text>
</comment>
<feature type="non-terminal residue" evidence="1">
    <location>
        <position position="255"/>
    </location>
</feature>
<reference evidence="1" key="1">
    <citation type="journal article" date="2014" name="Front. Microbiol.">
        <title>High frequency of phylogenetically diverse reductive dehalogenase-homologous genes in deep subseafloor sedimentary metagenomes.</title>
        <authorList>
            <person name="Kawai M."/>
            <person name="Futagami T."/>
            <person name="Toyoda A."/>
            <person name="Takaki Y."/>
            <person name="Nishi S."/>
            <person name="Hori S."/>
            <person name="Arai W."/>
            <person name="Tsubouchi T."/>
            <person name="Morono Y."/>
            <person name="Uchiyama I."/>
            <person name="Ito T."/>
            <person name="Fujiyama A."/>
            <person name="Inagaki F."/>
            <person name="Takami H."/>
        </authorList>
    </citation>
    <scope>NUCLEOTIDE SEQUENCE</scope>
    <source>
        <strain evidence="1">Expedition CK06-06</strain>
    </source>
</reference>
<organism evidence="1">
    <name type="scientific">marine sediment metagenome</name>
    <dbReference type="NCBI Taxonomy" id="412755"/>
    <lineage>
        <taxon>unclassified sequences</taxon>
        <taxon>metagenomes</taxon>
        <taxon>ecological metagenomes</taxon>
    </lineage>
</organism>
<sequence>EEDAALRADLETVQGYKLHAVFETPVAAQSAAVKLAGQDIKFVKHISTTGVETWEVYSKPIIPKAEPGMPEAGIQQDIFGYQHPVFPKGKGIVTQISMEDYGKLVELHKKEGLPPPNVVIKPKMEGVEGFEAETQIAQITYEVPEIKSAKERMSALETLRGEVKALAEARRVPFWEARAERAFRMQQVRQPGIDEGYIMHPFAGGRMFDQEFIDAFNKFFGHDAGLSALRVTADTAGILRILKAALDWSQPAIQE</sequence>
<accession>X1HL99</accession>